<gene>
    <name evidence="2" type="ORF">FB473_000741</name>
</gene>
<dbReference type="NCBIfam" id="TIGR03847">
    <property type="entry name" value="conserved hypothetical protein"/>
    <property type="match status" value="1"/>
</dbReference>
<evidence type="ECO:0000256" key="1">
    <source>
        <dbReference type="SAM" id="MobiDB-lite"/>
    </source>
</evidence>
<accession>A0ABX0SHL1</accession>
<protein>
    <submittedName>
        <fullName evidence="2">Repeat protein (TIGR03847 family)</fullName>
    </submittedName>
</protein>
<feature type="region of interest" description="Disordered" evidence="1">
    <location>
        <begin position="66"/>
        <end position="86"/>
    </location>
</feature>
<dbReference type="EMBL" id="JAAMOZ010000001">
    <property type="protein sequence ID" value="NIH56096.1"/>
    <property type="molecule type" value="Genomic_DNA"/>
</dbReference>
<keyword evidence="3" id="KW-1185">Reference proteome</keyword>
<reference evidence="2 3" key="1">
    <citation type="submission" date="2020-02" db="EMBL/GenBank/DDBJ databases">
        <title>Sequencing the genomes of 1000 actinobacteria strains.</title>
        <authorList>
            <person name="Klenk H.-P."/>
        </authorList>
    </citation>
    <scope>NUCLEOTIDE SEQUENCE [LARGE SCALE GENOMIC DNA]</scope>
    <source>
        <strain evidence="2 3">DSM 19609</strain>
    </source>
</reference>
<proteinExistence type="predicted"/>
<evidence type="ECO:0000313" key="3">
    <source>
        <dbReference type="Proteomes" id="UP000749311"/>
    </source>
</evidence>
<comment type="caution">
    <text evidence="2">The sequence shown here is derived from an EMBL/GenBank/DDBJ whole genome shotgun (WGS) entry which is preliminary data.</text>
</comment>
<dbReference type="InterPro" id="IPR021441">
    <property type="entry name" value="DUF3090"/>
</dbReference>
<evidence type="ECO:0000313" key="2">
    <source>
        <dbReference type="EMBL" id="NIH56096.1"/>
    </source>
</evidence>
<organism evidence="2 3">
    <name type="scientific">Brooklawnia cerclae</name>
    <dbReference type="NCBI Taxonomy" id="349934"/>
    <lineage>
        <taxon>Bacteria</taxon>
        <taxon>Bacillati</taxon>
        <taxon>Actinomycetota</taxon>
        <taxon>Actinomycetes</taxon>
        <taxon>Propionibacteriales</taxon>
        <taxon>Propionibacteriaceae</taxon>
        <taxon>Brooklawnia</taxon>
    </lineage>
</organism>
<name>A0ABX0SHL1_9ACTN</name>
<dbReference type="Pfam" id="PF11290">
    <property type="entry name" value="DUF3090"/>
    <property type="match status" value="1"/>
</dbReference>
<dbReference type="Proteomes" id="UP000749311">
    <property type="component" value="Unassembled WGS sequence"/>
</dbReference>
<dbReference type="RefSeq" id="WP_167164943.1">
    <property type="nucleotide sequence ID" value="NZ_BAAAOO010000002.1"/>
</dbReference>
<feature type="compositionally biased region" description="Basic and acidic residues" evidence="1">
    <location>
        <begin position="66"/>
        <end position="80"/>
    </location>
</feature>
<sequence>MESAHRYAFPDRFIAGAVGEPDRRTFFVQTRQGSRMTNVVCELQQIRVLAEHLEHVLAELERAGLAGDKERRSSRPHDSEPLDVPLDEDFRAGTMIITWLPDSASLRIELFAQGAYRRADRHPDEVLQVVITLDQARDFVARAVQMVGSNAPSCPFCGQPIGPDGHICPRANGYRKPLLDLTD</sequence>